<feature type="region of interest" description="Disordered" evidence="1">
    <location>
        <begin position="923"/>
        <end position="948"/>
    </location>
</feature>
<reference evidence="2 3" key="1">
    <citation type="submission" date="2023-03" db="EMBL/GenBank/DDBJ databases">
        <title>Genome insight into feeding habits of ladybird beetles.</title>
        <authorList>
            <person name="Li H.-S."/>
            <person name="Huang Y.-H."/>
            <person name="Pang H."/>
        </authorList>
    </citation>
    <scope>NUCLEOTIDE SEQUENCE [LARGE SCALE GENOMIC DNA]</scope>
    <source>
        <strain evidence="2">SYSU_2023b</strain>
        <tissue evidence="2">Whole body</tissue>
    </source>
</reference>
<name>A0AAW1U2I1_9CUCU</name>
<comment type="caution">
    <text evidence="2">The sequence shown here is derived from an EMBL/GenBank/DDBJ whole genome shotgun (WGS) entry which is preliminary data.</text>
</comment>
<feature type="compositionally biased region" description="Polar residues" evidence="1">
    <location>
        <begin position="926"/>
        <end position="948"/>
    </location>
</feature>
<feature type="compositionally biased region" description="Basic and acidic residues" evidence="1">
    <location>
        <begin position="280"/>
        <end position="292"/>
    </location>
</feature>
<feature type="region of interest" description="Disordered" evidence="1">
    <location>
        <begin position="268"/>
        <end position="292"/>
    </location>
</feature>
<dbReference type="EMBL" id="JARQZJ010000032">
    <property type="protein sequence ID" value="KAK9874746.1"/>
    <property type="molecule type" value="Genomic_DNA"/>
</dbReference>
<sequence length="1255" mass="142130">MSLGNQQSDTTHQSAIFSEVEESVSVDTLRNQSNEFSSKEENSDHLCESFSNLELKTVNLEPENGTISSDSLKKRKWKWKWKFGSDTEEPGYVKNEEVREENDLNVLGLRSLDASYKKKKWWKWKFGAKGGEHCGTLAADVNNFAYLDVVPQNKELPSENPYVDSNKESSESPSFSRKEDIVFIKSDNFKDNRSKSKKWKWKWKFGSKDGENPKSEEFISLGLSKFKDSVSPVRKRDCCMNEDRLELPSLDNCRESRSTSVKLSSRFLRSASEPPNGNKSTEEETHIEEISRKSSTSSIQFFEVDRIQVEEYEKVLTPNETRPIDSISNVEKSLDGQMLNPTKTSESCTNDKQSLINSQILDKSHKKPDFASLIEECIQLGMPKKKELLEEVEINFKDSHARSSSKKITASSGPEHHNTSFDHKAVIEKCIQLCVPTTKDEIKSNTENAAEYLLHFNKQTCDTVDGANVEKPKIVQKSKETENNTASTTLSLEKPSEVLAMLKDPNSSTVVRNLTERSTSLIKYNEISKNDLEFLRRQLSIADKHLLQEALTSGISKEQEAFLIELLIMKRIMTEAKQSERPHNYTVGLNSSDESSQSKKNKIICYSEEPLDPVTLSIVKRILQRKSEDCEYNSPKSVDLFDKVNSKNCNFEIVLEERIKITLAGNRGVQNRSEVNSENERDKASVSRLCIQDNFSTLVENPTEKNLSQDATGIYKHNSDVKDQPKPVEVIKFIDSDSCKKSDTQKNQKCNMLEMSSSTSKLYENLSTDTISKTLAFNENSFKARKDYAALVEECIKLGMPKKKELTEDSLYANISELPGYSRCHSLTRHEKISKFRTEANENNQLTTSKTKAVTTDATAIMEECIMMGMPKKKDAHLTRSSYNLNSNKKTDKSPIVKMERKPDYKSLLEECIQLGMPKNKEVFSETRSSSPKASTFQVNSTRTPSVIPSSPLVRRIEQCINNANRSDTNEDPEEAIYANISATVGYSRLMQAKASESNKTGSCDKQQDYSALVDECIKLGMPSRNRSEQKVFQENRNANEILSSKNPHYEALIEECIQLGMPKRKETSEDAIYVNTLERYSNSNISPMMDFGCISPPPRRMLRSDSEPGFNKIPLVNVGNNRSGSAIPPYHSSMDRALEECIQLGWPKNKEMISSRRTVELTTFSNPSRNIDEGKTKESESKNVNVASVVRNTPEYQHMCCKTLPMATGAEEDSKLPGAVKMIEVPEIEEVQQVEPEKNGYKHAKLEYRVKIGI</sequence>
<evidence type="ECO:0000313" key="3">
    <source>
        <dbReference type="Proteomes" id="UP001431783"/>
    </source>
</evidence>
<gene>
    <name evidence="2" type="ORF">WA026_005558</name>
</gene>
<protein>
    <submittedName>
        <fullName evidence="2">Uncharacterized protein</fullName>
    </submittedName>
</protein>
<dbReference type="Proteomes" id="UP001431783">
    <property type="component" value="Unassembled WGS sequence"/>
</dbReference>
<dbReference type="AlphaFoldDB" id="A0AAW1U2I1"/>
<organism evidence="2 3">
    <name type="scientific">Henosepilachna vigintioctopunctata</name>
    <dbReference type="NCBI Taxonomy" id="420089"/>
    <lineage>
        <taxon>Eukaryota</taxon>
        <taxon>Metazoa</taxon>
        <taxon>Ecdysozoa</taxon>
        <taxon>Arthropoda</taxon>
        <taxon>Hexapoda</taxon>
        <taxon>Insecta</taxon>
        <taxon>Pterygota</taxon>
        <taxon>Neoptera</taxon>
        <taxon>Endopterygota</taxon>
        <taxon>Coleoptera</taxon>
        <taxon>Polyphaga</taxon>
        <taxon>Cucujiformia</taxon>
        <taxon>Coccinelloidea</taxon>
        <taxon>Coccinellidae</taxon>
        <taxon>Epilachninae</taxon>
        <taxon>Epilachnini</taxon>
        <taxon>Henosepilachna</taxon>
    </lineage>
</organism>
<proteinExistence type="predicted"/>
<feature type="compositionally biased region" description="Polar residues" evidence="1">
    <location>
        <begin position="25"/>
        <end position="36"/>
    </location>
</feature>
<evidence type="ECO:0000256" key="1">
    <source>
        <dbReference type="SAM" id="MobiDB-lite"/>
    </source>
</evidence>
<accession>A0AAW1U2I1</accession>
<feature type="region of interest" description="Disordered" evidence="1">
    <location>
        <begin position="400"/>
        <end position="419"/>
    </location>
</feature>
<keyword evidence="3" id="KW-1185">Reference proteome</keyword>
<evidence type="ECO:0000313" key="2">
    <source>
        <dbReference type="EMBL" id="KAK9874746.1"/>
    </source>
</evidence>
<feature type="region of interest" description="Disordered" evidence="1">
    <location>
        <begin position="1"/>
        <end position="43"/>
    </location>
</feature>
<feature type="compositionally biased region" description="Polar residues" evidence="1">
    <location>
        <begin position="1"/>
        <end position="16"/>
    </location>
</feature>